<feature type="region of interest" description="Disordered" evidence="1">
    <location>
        <begin position="1"/>
        <end position="71"/>
    </location>
</feature>
<sequence length="604" mass="66248">MYRELIPDQTYSGSHIRCAHSDSDGNSKGKSKEPISRPESPVQTMATPSSFQEPNNELPPPQESGTEEDAVALSKNECRKKLIEAVEKKHCGEKDFPTLWEHGVMPFLKKFILKWCGPSHQIILTQGTTPGTRRIGIVTKEELPKDRHKTIVEHIIDLLPESHRADLTFDVFIGSIERSVSARGLSRGMPDDMSIAKNPSYFKNPRMRDSIDIDGDANFDVTTSTLGSCLLVGGRSYWLATFHPVVEAYQHLPSISVQQPSPSDRARSLEKGHEEGHDTLPETGLPLGNLTATSGIDLKKTCISHHPYWKDCEKEPPHVVTDWAPIDSKTGQANILRREPSDTLLPLKQILLKTTSDVVPRATVVSTGRMSDQQRGKVCEIPAYISADQNGAGTATREWFIEPCPYDDIEGWIPGGIGGEGDNGPAIVDAKTNALVGQVWGRNKYFGSGPRLTFFTPIGDLFDDIQERRDQEAWPQLPQDRNESEGYTGTNLHSQWSTRKSLRSMTERNESIRGDLTSDGGTSEHATPKDHALWVVGEAGASFTSITSPSPAHPSCFTPQTGTPGIVDVKTPYASTLSAEDLCDDAPTRATECSSGMRAAAISI</sequence>
<organism evidence="2 3">
    <name type="scientific">Colletotrichum orchidophilum</name>
    <dbReference type="NCBI Taxonomy" id="1209926"/>
    <lineage>
        <taxon>Eukaryota</taxon>
        <taxon>Fungi</taxon>
        <taxon>Dikarya</taxon>
        <taxon>Ascomycota</taxon>
        <taxon>Pezizomycotina</taxon>
        <taxon>Sordariomycetes</taxon>
        <taxon>Hypocreomycetidae</taxon>
        <taxon>Glomerellales</taxon>
        <taxon>Glomerellaceae</taxon>
        <taxon>Colletotrichum</taxon>
    </lineage>
</organism>
<comment type="caution">
    <text evidence="2">The sequence shown here is derived from an EMBL/GenBank/DDBJ whole genome shotgun (WGS) entry which is preliminary data.</text>
</comment>
<dbReference type="GeneID" id="34555766"/>
<dbReference type="RefSeq" id="XP_022479169.1">
    <property type="nucleotide sequence ID" value="XM_022614256.1"/>
</dbReference>
<proteinExistence type="predicted"/>
<dbReference type="OrthoDB" id="5242988at2759"/>
<feature type="region of interest" description="Disordered" evidence="1">
    <location>
        <begin position="472"/>
        <end position="527"/>
    </location>
</feature>
<dbReference type="Proteomes" id="UP000176998">
    <property type="component" value="Unassembled WGS sequence"/>
</dbReference>
<dbReference type="AlphaFoldDB" id="A0A1G4BL52"/>
<feature type="compositionally biased region" description="Basic and acidic residues" evidence="1">
    <location>
        <begin position="264"/>
        <end position="280"/>
    </location>
</feature>
<evidence type="ECO:0000313" key="2">
    <source>
        <dbReference type="EMBL" id="OHF02027.1"/>
    </source>
</evidence>
<dbReference type="STRING" id="1209926.A0A1G4BL52"/>
<reference evidence="2 3" key="1">
    <citation type="submission" date="2016-09" db="EMBL/GenBank/DDBJ databases">
        <authorList>
            <person name="Capua I."/>
            <person name="De Benedictis P."/>
            <person name="Joannis T."/>
            <person name="Lombin L.H."/>
            <person name="Cattoli G."/>
        </authorList>
    </citation>
    <scope>NUCLEOTIDE SEQUENCE [LARGE SCALE GENOMIC DNA]</scope>
    <source>
        <strain evidence="2 3">IMI 309357</strain>
    </source>
</reference>
<feature type="region of interest" description="Disordered" evidence="1">
    <location>
        <begin position="256"/>
        <end position="285"/>
    </location>
</feature>
<feature type="compositionally biased region" description="Polar residues" evidence="1">
    <location>
        <begin position="41"/>
        <end position="51"/>
    </location>
</feature>
<dbReference type="EMBL" id="MJBS01000015">
    <property type="protein sequence ID" value="OHF02027.1"/>
    <property type="molecule type" value="Genomic_DNA"/>
</dbReference>
<keyword evidence="3" id="KW-1185">Reference proteome</keyword>
<gene>
    <name evidence="2" type="ORF">CORC01_02606</name>
</gene>
<protein>
    <submittedName>
        <fullName evidence="2">Uncharacterized protein</fullName>
    </submittedName>
</protein>
<feature type="compositionally biased region" description="Polar residues" evidence="1">
    <location>
        <begin position="485"/>
        <end position="499"/>
    </location>
</feature>
<name>A0A1G4BL52_9PEZI</name>
<evidence type="ECO:0000313" key="3">
    <source>
        <dbReference type="Proteomes" id="UP000176998"/>
    </source>
</evidence>
<accession>A0A1G4BL52</accession>
<feature type="compositionally biased region" description="Basic and acidic residues" evidence="1">
    <location>
        <begin position="19"/>
        <end position="36"/>
    </location>
</feature>
<evidence type="ECO:0000256" key="1">
    <source>
        <dbReference type="SAM" id="MobiDB-lite"/>
    </source>
</evidence>